<dbReference type="EMBL" id="BTSY01000004">
    <property type="protein sequence ID" value="GMT24606.1"/>
    <property type="molecule type" value="Genomic_DNA"/>
</dbReference>
<feature type="region of interest" description="Disordered" evidence="1">
    <location>
        <begin position="964"/>
        <end position="1024"/>
    </location>
</feature>
<feature type="compositionally biased region" description="Polar residues" evidence="1">
    <location>
        <begin position="553"/>
        <end position="569"/>
    </location>
</feature>
<feature type="compositionally biased region" description="Basic and acidic residues" evidence="1">
    <location>
        <begin position="694"/>
        <end position="717"/>
    </location>
</feature>
<feature type="region of interest" description="Disordered" evidence="1">
    <location>
        <begin position="343"/>
        <end position="391"/>
    </location>
</feature>
<feature type="compositionally biased region" description="Low complexity" evidence="1">
    <location>
        <begin position="501"/>
        <end position="538"/>
    </location>
</feature>
<gene>
    <name evidence="2" type="ORF">PFISCL1PPCAC_15903</name>
</gene>
<feature type="non-terminal residue" evidence="2">
    <location>
        <position position="1"/>
    </location>
</feature>
<feature type="region of interest" description="Disordered" evidence="1">
    <location>
        <begin position="447"/>
        <end position="570"/>
    </location>
</feature>
<keyword evidence="3" id="KW-1185">Reference proteome</keyword>
<reference evidence="2" key="1">
    <citation type="submission" date="2023-10" db="EMBL/GenBank/DDBJ databases">
        <title>Genome assembly of Pristionchus species.</title>
        <authorList>
            <person name="Yoshida K."/>
            <person name="Sommer R.J."/>
        </authorList>
    </citation>
    <scope>NUCLEOTIDE SEQUENCE</scope>
    <source>
        <strain evidence="2">RS5133</strain>
    </source>
</reference>
<feature type="compositionally biased region" description="Low complexity" evidence="1">
    <location>
        <begin position="933"/>
        <end position="942"/>
    </location>
</feature>
<sequence length="1070" mass="117432">LTASFPMQNLHGSQQEFDFDALMRRSEEGFLLRKKQEQWAKEKEEHVDNWFPFGSPGGGNPNKKHVARDYEVKSIRASTAATENVPPQDPSTSMRQVTVDCAPRLQQYDEEKPPNTASHYGVAAASAAAPHPYMQHPMMYATTAAGAAGSMQPMEYIQQYHYAPMPAYPPYAYPGGVVDGAPSASGYPPFPTYPPHHMIPVHVLPHGTIPIPVSIPQPVGNTMNSSYSERWVNDWTNPHMGGSGTTIEEMPEDASSTCGAVLPMATQHAHTTTTVCTMQLQQQPPQELPYAPPPAAAAAVAQSRDVPHAYISPFSSAAAPKAQHSSEEDEYAGYKAQIMERRRLEAEEEERSRREEEKIMRERREKEEAKRRDEEKREEEERKREEDRERAAQAVIEAIEKAKKEAELMKKMRLHRHALEGAAGSPVIDGMDGRRVEEMKREVDAFERHKRLDQEEIARNAPRKEEKKRGMSLSRSPSISAHYDSGRGATSTDESSRSRPRAPSTPSAPLASPFRRAASLALASGAAKRTQQSAAAASPTPPRSAVGSPAFQRDSNTRFSLRGTPSPQGVVSRYAHLNQSPAPSARVTTPVAAAVRSPSVGRPPVPPPRTRASAAGGGGGQMNFSMPSRDSPLSRTFHAGDRTRRSMNEKAKSSGYGVGGNWLFSYSPSASRSATPDRLGWSGRTESSVTPEPPQRRGREEERRRDCREESFDDGRSSPRSNDTFITSPTVTATSRVDEPRIRYAEPLDDRTPEYSRRDRSMSRPSSRQENVDDYGRRSQIPIPAPRTRFTPPTPPQTSVTNPLFTPITTRSRKMRISSKDTPAYRRENSMESSVTSNDSGASSGSEGNGANEGIRKITASERVVPAIKVDASTEETDEVPLKMFTPRFSSRPSTPSGERGGLRHYSERMREMGTATTPDRLREPLTPTVQPRAGSLEPSSSLSASLRNLRASISNLNMAGVGVSDSLSPSSSSSSGRAPVSVGVSPLTSTASSTTLDSPGLTRFHSRTSQYRSFNTKKGTEKQQQLLDRLVSLRNRLQDTQSYKDRPLSRQGSTLSINGAGLSRFTASP</sequence>
<organism evidence="2 3">
    <name type="scientific">Pristionchus fissidentatus</name>
    <dbReference type="NCBI Taxonomy" id="1538716"/>
    <lineage>
        <taxon>Eukaryota</taxon>
        <taxon>Metazoa</taxon>
        <taxon>Ecdysozoa</taxon>
        <taxon>Nematoda</taxon>
        <taxon>Chromadorea</taxon>
        <taxon>Rhabditida</taxon>
        <taxon>Rhabditina</taxon>
        <taxon>Diplogasteromorpha</taxon>
        <taxon>Diplogasteroidea</taxon>
        <taxon>Neodiplogasteridae</taxon>
        <taxon>Pristionchus</taxon>
    </lineage>
</organism>
<protein>
    <submittedName>
        <fullName evidence="2">Uncharacterized protein</fullName>
    </submittedName>
</protein>
<feature type="region of interest" description="Disordered" evidence="1">
    <location>
        <begin position="886"/>
        <end position="942"/>
    </location>
</feature>
<dbReference type="AlphaFoldDB" id="A0AAV5W1H3"/>
<feature type="compositionally biased region" description="Basic and acidic residues" evidence="1">
    <location>
        <begin position="736"/>
        <end position="762"/>
    </location>
</feature>
<feature type="compositionally biased region" description="Polar residues" evidence="1">
    <location>
        <begin position="622"/>
        <end position="634"/>
    </location>
</feature>
<feature type="compositionally biased region" description="Low complexity" evidence="1">
    <location>
        <begin position="964"/>
        <end position="1000"/>
    </location>
</feature>
<comment type="caution">
    <text evidence="2">The sequence shown here is derived from an EMBL/GenBank/DDBJ whole genome shotgun (WGS) entry which is preliminary data.</text>
</comment>
<feature type="compositionally biased region" description="Polar residues" evidence="1">
    <location>
        <begin position="718"/>
        <end position="735"/>
    </location>
</feature>
<feature type="compositionally biased region" description="Basic and acidic residues" evidence="1">
    <location>
        <begin position="638"/>
        <end position="652"/>
    </location>
</feature>
<accession>A0AAV5W1H3</accession>
<feature type="compositionally biased region" description="Polar residues" evidence="1">
    <location>
        <begin position="799"/>
        <end position="810"/>
    </location>
</feature>
<feature type="region of interest" description="Disordered" evidence="1">
    <location>
        <begin position="596"/>
        <end position="858"/>
    </location>
</feature>
<feature type="compositionally biased region" description="Low complexity" evidence="1">
    <location>
        <begin position="837"/>
        <end position="853"/>
    </location>
</feature>
<evidence type="ECO:0000256" key="1">
    <source>
        <dbReference type="SAM" id="MobiDB-lite"/>
    </source>
</evidence>
<evidence type="ECO:0000313" key="2">
    <source>
        <dbReference type="EMBL" id="GMT24606.1"/>
    </source>
</evidence>
<feature type="region of interest" description="Disordered" evidence="1">
    <location>
        <begin position="1039"/>
        <end position="1070"/>
    </location>
</feature>
<proteinExistence type="predicted"/>
<name>A0AAV5W1H3_9BILA</name>
<feature type="compositionally biased region" description="Polar residues" evidence="1">
    <location>
        <begin position="664"/>
        <end position="674"/>
    </location>
</feature>
<feature type="compositionally biased region" description="Low complexity" evidence="1">
    <location>
        <begin position="886"/>
        <end position="897"/>
    </location>
</feature>
<feature type="compositionally biased region" description="Polar residues" evidence="1">
    <location>
        <begin position="1008"/>
        <end position="1024"/>
    </location>
</feature>
<evidence type="ECO:0000313" key="3">
    <source>
        <dbReference type="Proteomes" id="UP001432322"/>
    </source>
</evidence>
<feature type="compositionally biased region" description="Basic and acidic residues" evidence="1">
    <location>
        <begin position="447"/>
        <end position="469"/>
    </location>
</feature>
<feature type="compositionally biased region" description="Basic and acidic residues" evidence="1">
    <location>
        <begin position="901"/>
        <end position="912"/>
    </location>
</feature>
<dbReference type="Proteomes" id="UP001432322">
    <property type="component" value="Unassembled WGS sequence"/>
</dbReference>